<dbReference type="AlphaFoldDB" id="A0A9W6IN41"/>
<keyword evidence="2" id="KW-1185">Reference proteome</keyword>
<organism evidence="1 2">
    <name type="scientific">Maricaulis virginensis</name>
    <dbReference type="NCBI Taxonomy" id="144022"/>
    <lineage>
        <taxon>Bacteria</taxon>
        <taxon>Pseudomonadati</taxon>
        <taxon>Pseudomonadota</taxon>
        <taxon>Alphaproteobacteria</taxon>
        <taxon>Maricaulales</taxon>
        <taxon>Maricaulaceae</taxon>
        <taxon>Maricaulis</taxon>
    </lineage>
</organism>
<dbReference type="Proteomes" id="UP001143486">
    <property type="component" value="Unassembled WGS sequence"/>
</dbReference>
<evidence type="ECO:0000313" key="2">
    <source>
        <dbReference type="Proteomes" id="UP001143486"/>
    </source>
</evidence>
<sequence length="164" mass="17861">MKGELPVKVPVFQFRDREAELGFDTFPRFGPAPPPIVQAGKIALAAEATDGFNCIFDPDLEFFARDWIGQLERTDGDDLRTMVIVVGPGCGAGGQDDRYGNKYASEHGGNLPWHGWLTPCEPHAAGGWSQLASDRSVTCVLKLRKLVFTNCRRGNENVGRAGAV</sequence>
<protein>
    <submittedName>
        <fullName evidence="1">Uncharacterized protein</fullName>
    </submittedName>
</protein>
<gene>
    <name evidence="1" type="ORF">GCM10017621_16030</name>
</gene>
<dbReference type="EMBL" id="BSFE01000003">
    <property type="protein sequence ID" value="GLK52095.1"/>
    <property type="molecule type" value="Genomic_DNA"/>
</dbReference>
<accession>A0A9W6IN41</accession>
<comment type="caution">
    <text evidence="1">The sequence shown here is derived from an EMBL/GenBank/DDBJ whole genome shotgun (WGS) entry which is preliminary data.</text>
</comment>
<name>A0A9W6IN41_9PROT</name>
<proteinExistence type="predicted"/>
<evidence type="ECO:0000313" key="1">
    <source>
        <dbReference type="EMBL" id="GLK52095.1"/>
    </source>
</evidence>
<reference evidence="1" key="2">
    <citation type="submission" date="2023-01" db="EMBL/GenBank/DDBJ databases">
        <authorList>
            <person name="Sun Q."/>
            <person name="Evtushenko L."/>
        </authorList>
    </citation>
    <scope>NUCLEOTIDE SEQUENCE</scope>
    <source>
        <strain evidence="1">VKM B-1513</strain>
    </source>
</reference>
<reference evidence="1" key="1">
    <citation type="journal article" date="2014" name="Int. J. Syst. Evol. Microbiol.">
        <title>Complete genome sequence of Corynebacterium casei LMG S-19264T (=DSM 44701T), isolated from a smear-ripened cheese.</title>
        <authorList>
            <consortium name="US DOE Joint Genome Institute (JGI-PGF)"/>
            <person name="Walter F."/>
            <person name="Albersmeier A."/>
            <person name="Kalinowski J."/>
            <person name="Ruckert C."/>
        </authorList>
    </citation>
    <scope>NUCLEOTIDE SEQUENCE</scope>
    <source>
        <strain evidence="1">VKM B-1513</strain>
    </source>
</reference>